<dbReference type="Gene3D" id="3.30.43.10">
    <property type="entry name" value="Uridine Diphospho-n-acetylenolpyruvylglucosamine Reductase, domain 2"/>
    <property type="match status" value="1"/>
</dbReference>
<evidence type="ECO:0000256" key="3">
    <source>
        <dbReference type="ARBA" id="ARBA00022630"/>
    </source>
</evidence>
<dbReference type="InterPro" id="IPR016167">
    <property type="entry name" value="FAD-bd_PCMH_sub1"/>
</dbReference>
<dbReference type="InterPro" id="IPR016169">
    <property type="entry name" value="FAD-bd_PCMH_sub2"/>
</dbReference>
<dbReference type="AlphaFoldDB" id="A0A3N2QC49"/>
<keyword evidence="4" id="KW-0274">FAD</keyword>
<dbReference type="Pfam" id="PF08031">
    <property type="entry name" value="BBE"/>
    <property type="match status" value="1"/>
</dbReference>
<dbReference type="Gene3D" id="3.30.465.10">
    <property type="match status" value="1"/>
</dbReference>
<dbReference type="SMR" id="A0A3N2QC49"/>
<evidence type="ECO:0000256" key="2">
    <source>
        <dbReference type="ARBA" id="ARBA00005466"/>
    </source>
</evidence>
<dbReference type="OrthoDB" id="545125at2"/>
<evidence type="ECO:0000313" key="8">
    <source>
        <dbReference type="Proteomes" id="UP000270927"/>
    </source>
</evidence>
<dbReference type="Gene3D" id="3.40.462.20">
    <property type="match status" value="1"/>
</dbReference>
<dbReference type="Pfam" id="PF01565">
    <property type="entry name" value="FAD_binding_4"/>
    <property type="match status" value="1"/>
</dbReference>
<reference evidence="7 8" key="1">
    <citation type="submission" date="2018-09" db="EMBL/GenBank/DDBJ databases">
        <title>Comparative Genomics of Wolbachia-Cardinium Dual Endosymbiosis in a Plant-Parasitic Nematode.</title>
        <authorList>
            <person name="Brown A.M.V."/>
            <person name="Wasala S.K."/>
            <person name="Howe D.K."/>
            <person name="Peetz A.B."/>
            <person name="Zasada I.A."/>
            <person name="Denver D.R."/>
        </authorList>
    </citation>
    <scope>NUCLEOTIDE SEQUENCE [LARGE SCALE GENOMIC DNA]</scope>
    <source>
        <strain evidence="7 8">Pp_1</strain>
    </source>
</reference>
<evidence type="ECO:0000256" key="4">
    <source>
        <dbReference type="ARBA" id="ARBA00022827"/>
    </source>
</evidence>
<dbReference type="InterPro" id="IPR012951">
    <property type="entry name" value="BBE"/>
</dbReference>
<gene>
    <name evidence="7" type="ORF">EDM02_03035</name>
</gene>
<evidence type="ECO:0000256" key="5">
    <source>
        <dbReference type="ARBA" id="ARBA00023002"/>
    </source>
</evidence>
<dbReference type="GO" id="GO:0071949">
    <property type="term" value="F:FAD binding"/>
    <property type="evidence" value="ECO:0007669"/>
    <property type="project" value="InterPro"/>
</dbReference>
<comment type="caution">
    <text evidence="7">The sequence shown here is derived from an EMBL/GenBank/DDBJ whole genome shotgun (WGS) entry which is preliminary data.</text>
</comment>
<protein>
    <submittedName>
        <fullName evidence="7">FAD-binding oxidoreductase</fullName>
    </submittedName>
</protein>
<dbReference type="PANTHER" id="PTHR42973:SF39">
    <property type="entry name" value="FAD-BINDING PCMH-TYPE DOMAIN-CONTAINING PROTEIN"/>
    <property type="match status" value="1"/>
</dbReference>
<name>A0A3N2QC49_9BACT</name>
<evidence type="ECO:0000259" key="6">
    <source>
        <dbReference type="PROSITE" id="PS51387"/>
    </source>
</evidence>
<dbReference type="PROSITE" id="PS51387">
    <property type="entry name" value="FAD_PCMH"/>
    <property type="match status" value="1"/>
</dbReference>
<dbReference type="InterPro" id="IPR016166">
    <property type="entry name" value="FAD-bd_PCMH"/>
</dbReference>
<dbReference type="InterPro" id="IPR006094">
    <property type="entry name" value="Oxid_FAD_bind_N"/>
</dbReference>
<dbReference type="Proteomes" id="UP000270927">
    <property type="component" value="Unassembled WGS sequence"/>
</dbReference>
<dbReference type="GO" id="GO:0016491">
    <property type="term" value="F:oxidoreductase activity"/>
    <property type="evidence" value="ECO:0007669"/>
    <property type="project" value="UniProtKB-KW"/>
</dbReference>
<accession>A0A3N2QC49</accession>
<dbReference type="InterPro" id="IPR036318">
    <property type="entry name" value="FAD-bd_PCMH-like_sf"/>
</dbReference>
<evidence type="ECO:0000313" key="7">
    <source>
        <dbReference type="EMBL" id="ROT47384.1"/>
    </source>
</evidence>
<evidence type="ECO:0000256" key="1">
    <source>
        <dbReference type="ARBA" id="ARBA00001974"/>
    </source>
</evidence>
<sequence>MRLNSSYLCLICLHIICCYTTGNNYIKDNTLQAFSGRIVYPTSSTYDQDRISFNKKIDAKPAIIFFCNDSEDIKIAINYAKSVRKPIRVRSNRHSYEGFSIADDAVVIDISGITTIELNHDKTTVKVGAGNDLYNVYKKLWEEHLTIPGGSCPTVGIAGFTLGGGIGFSSRLMGLAADNVVAFELITANAQFLTINEQQYSDLFWACRGAGNGNFGVIVSLTFKTHQVNNNLSIYKIEWDWDQLYHISNSWFRIRETAPDTLMMFLRFQKQEGQKSIFSFGQYFGSMIELKKILEPLLQFPAKNILVKELNYMEAVDFWAGIPHRIHATSYREDSNKQRQAFKATSLYLRQPFSRQALEVIDKYYTQNDIKNNYTIIDSYGGQINKVAENFNAFPHRGTIASVQILAYWQNDIEKNVQLEWSRRYYCALEQFGEGGAYSNYPDIWLKDWATKYYGNNLHRLKQIKRKYDPHNLFHYEQSIPVE</sequence>
<dbReference type="EMBL" id="RARA01000024">
    <property type="protein sequence ID" value="ROT47384.1"/>
    <property type="molecule type" value="Genomic_DNA"/>
</dbReference>
<organism evidence="7 8">
    <name type="scientific">Candidatus Cardinium hertigii</name>
    <dbReference type="NCBI Taxonomy" id="247481"/>
    <lineage>
        <taxon>Bacteria</taxon>
        <taxon>Pseudomonadati</taxon>
        <taxon>Bacteroidota</taxon>
        <taxon>Cytophagia</taxon>
        <taxon>Cytophagales</taxon>
        <taxon>Amoebophilaceae</taxon>
        <taxon>Candidatus Cardinium</taxon>
    </lineage>
</organism>
<keyword evidence="3" id="KW-0285">Flavoprotein</keyword>
<dbReference type="PANTHER" id="PTHR42973">
    <property type="entry name" value="BINDING OXIDOREDUCTASE, PUTATIVE (AFU_ORTHOLOGUE AFUA_1G17690)-RELATED"/>
    <property type="match status" value="1"/>
</dbReference>
<comment type="similarity">
    <text evidence="2">Belongs to the oxygen-dependent FAD-linked oxidoreductase family.</text>
</comment>
<dbReference type="SUPFAM" id="SSF56176">
    <property type="entry name" value="FAD-binding/transporter-associated domain-like"/>
    <property type="match status" value="1"/>
</dbReference>
<feature type="domain" description="FAD-binding PCMH-type" evidence="6">
    <location>
        <begin position="57"/>
        <end position="228"/>
    </location>
</feature>
<dbReference type="InterPro" id="IPR050416">
    <property type="entry name" value="FAD-linked_Oxidoreductase"/>
</dbReference>
<comment type="cofactor">
    <cofactor evidence="1">
        <name>FAD</name>
        <dbReference type="ChEBI" id="CHEBI:57692"/>
    </cofactor>
</comment>
<keyword evidence="8" id="KW-1185">Reference proteome</keyword>
<proteinExistence type="inferred from homology"/>
<keyword evidence="5" id="KW-0560">Oxidoreductase</keyword>